<proteinExistence type="predicted"/>
<gene>
    <name evidence="1" type="primary">rlmA_1</name>
    <name evidence="1" type="ORF">VST7929_01434</name>
</gene>
<organism evidence="1 2">
    <name type="scientific">Vibrio stylophorae</name>
    <dbReference type="NCBI Taxonomy" id="659351"/>
    <lineage>
        <taxon>Bacteria</taxon>
        <taxon>Pseudomonadati</taxon>
        <taxon>Pseudomonadota</taxon>
        <taxon>Gammaproteobacteria</taxon>
        <taxon>Vibrionales</taxon>
        <taxon>Vibrionaceae</taxon>
        <taxon>Vibrio</taxon>
    </lineage>
</organism>
<dbReference type="EMBL" id="CAKLDI010000001">
    <property type="protein sequence ID" value="CAH0533564.1"/>
    <property type="molecule type" value="Genomic_DNA"/>
</dbReference>
<keyword evidence="1" id="KW-0808">Transferase</keyword>
<dbReference type="PANTHER" id="PTHR43460:SF1">
    <property type="entry name" value="METHYLTRANSFERASE TYPE 11 DOMAIN-CONTAINING PROTEIN"/>
    <property type="match status" value="1"/>
</dbReference>
<accession>A0ABM8ZTB2</accession>
<comment type="caution">
    <text evidence="1">The sequence shown here is derived from an EMBL/GenBank/DDBJ whole genome shotgun (WGS) entry which is preliminary data.</text>
</comment>
<reference evidence="1" key="1">
    <citation type="submission" date="2021-11" db="EMBL/GenBank/DDBJ databases">
        <authorList>
            <person name="Rodrigo-Torres L."/>
            <person name="Arahal R. D."/>
            <person name="Lucena T."/>
        </authorList>
    </citation>
    <scope>NUCLEOTIDE SEQUENCE</scope>
    <source>
        <strain evidence="1">CECT 7929</strain>
    </source>
</reference>
<name>A0ABM8ZTB2_9VIBR</name>
<dbReference type="PANTHER" id="PTHR43460">
    <property type="entry name" value="METHYLTRANSFERASE"/>
    <property type="match status" value="1"/>
</dbReference>
<evidence type="ECO:0000313" key="2">
    <source>
        <dbReference type="Proteomes" id="UP000838672"/>
    </source>
</evidence>
<dbReference type="InterPro" id="IPR052939">
    <property type="entry name" value="23S_rRNA_MeTrnsfrase_RlmA"/>
</dbReference>
<dbReference type="RefSeq" id="WP_237466001.1">
    <property type="nucleotide sequence ID" value="NZ_CAKLDI010000001.1"/>
</dbReference>
<dbReference type="GO" id="GO:0052911">
    <property type="term" value="F:23S rRNA (guanine(745)-N(1))-methyltransferase activity"/>
    <property type="evidence" value="ECO:0007669"/>
    <property type="project" value="UniProtKB-EC"/>
</dbReference>
<dbReference type="InterPro" id="IPR029063">
    <property type="entry name" value="SAM-dependent_MTases_sf"/>
</dbReference>
<sequence>MSEHAQAAVPNSIYLCPICHLPMRIHQASQGLHCPKKHHLDPHANGYFIFSQAKKPHSDSRQVMRAKRFLLESGVFAPLVDTMAKLINQAELPQGPLNYLDYDCSEGYYLRSLQSKLATLQPKLVERFASYGISEAENSLFAAAKVQKEAKAEAEAENQEAPTQPQHTPFDNTLLVSMLKRLPFADDSFDLITLVDKPLKGKELIRILKKGGYLLQVIPAPRHLWQIKSMVYSDLVEKPLQLPKSTGLELIASETLRFTLPATGSQAMAHLEMTPYAWRANESIRKAIAASDFDALEIDFVVTLSRKI</sequence>
<dbReference type="SUPFAM" id="SSF53335">
    <property type="entry name" value="S-adenosyl-L-methionine-dependent methyltransferases"/>
    <property type="match status" value="1"/>
</dbReference>
<dbReference type="EC" id="2.1.1.187" evidence="1"/>
<dbReference type="PIRSF" id="PIRSF018249">
    <property type="entry name" value="MyrA_prd"/>
    <property type="match status" value="1"/>
</dbReference>
<dbReference type="Proteomes" id="UP000838672">
    <property type="component" value="Unassembled WGS sequence"/>
</dbReference>
<dbReference type="InterPro" id="IPR016718">
    <property type="entry name" value="rRNA_m1G-MeTrfase_A_prd"/>
</dbReference>
<protein>
    <submittedName>
        <fullName evidence="1">23S rRNA (Guanine(745)-N(1))-methyltransferase</fullName>
        <ecNumber evidence="1">2.1.1.187</ecNumber>
    </submittedName>
</protein>
<evidence type="ECO:0000313" key="1">
    <source>
        <dbReference type="EMBL" id="CAH0533564.1"/>
    </source>
</evidence>
<dbReference type="Gene3D" id="3.40.50.150">
    <property type="entry name" value="Vaccinia Virus protein VP39"/>
    <property type="match status" value="1"/>
</dbReference>
<keyword evidence="2" id="KW-1185">Reference proteome</keyword>
<keyword evidence="1" id="KW-0489">Methyltransferase</keyword>